<dbReference type="PROSITE" id="PS50102">
    <property type="entry name" value="RRM"/>
    <property type="match status" value="1"/>
</dbReference>
<dbReference type="VEuPathDB" id="TriTrypDB:LDHU3_05.1240"/>
<feature type="region of interest" description="Disordered" evidence="3">
    <location>
        <begin position="1"/>
        <end position="81"/>
    </location>
</feature>
<feature type="domain" description="RRM" evidence="5">
    <location>
        <begin position="843"/>
        <end position="959"/>
    </location>
</feature>
<feature type="region of interest" description="Disordered" evidence="3">
    <location>
        <begin position="686"/>
        <end position="708"/>
    </location>
</feature>
<dbReference type="SUPFAM" id="SSF54928">
    <property type="entry name" value="RNA-binding domain, RBD"/>
    <property type="match status" value="2"/>
</dbReference>
<proteinExistence type="predicted"/>
<keyword evidence="4" id="KW-1133">Transmembrane helix</keyword>
<accession>A0A504XSX9</accession>
<evidence type="ECO:0000256" key="3">
    <source>
        <dbReference type="SAM" id="MobiDB-lite"/>
    </source>
</evidence>
<comment type="caution">
    <text evidence="6">The sequence shown here is derived from an EMBL/GenBank/DDBJ whole genome shotgun (WGS) entry which is preliminary data.</text>
</comment>
<feature type="region of interest" description="Disordered" evidence="3">
    <location>
        <begin position="1631"/>
        <end position="1681"/>
    </location>
</feature>
<gene>
    <name evidence="6" type="ORF">CGC20_24085</name>
</gene>
<evidence type="ECO:0000256" key="2">
    <source>
        <dbReference type="PROSITE-ProRule" id="PRU00176"/>
    </source>
</evidence>
<dbReference type="EMBL" id="RHLD01000058">
    <property type="protein sequence ID" value="TPP51796.1"/>
    <property type="molecule type" value="Genomic_DNA"/>
</dbReference>
<dbReference type="CDD" id="cd00590">
    <property type="entry name" value="RRM_SF"/>
    <property type="match status" value="1"/>
</dbReference>
<dbReference type="Gene3D" id="3.30.70.330">
    <property type="match status" value="1"/>
</dbReference>
<protein>
    <recommendedName>
        <fullName evidence="5">RRM domain-containing protein</fullName>
    </recommendedName>
</protein>
<dbReference type="InterPro" id="IPR000504">
    <property type="entry name" value="RRM_dom"/>
</dbReference>
<reference evidence="7" key="1">
    <citation type="submission" date="2019-02" db="EMBL/GenBank/DDBJ databases">
        <title>FDA dAtabase for Regulatory Grade micrObial Sequences (FDA-ARGOS): Supporting development and validation of Infectious Disease Dx tests.</title>
        <authorList>
            <person name="Duncan R."/>
            <person name="Fisher C."/>
            <person name="Tallon L."/>
            <person name="Sadzewicz L."/>
            <person name="Sengamalay N."/>
            <person name="Ott S."/>
            <person name="Godinez A."/>
            <person name="Nagaraj S."/>
            <person name="Vavikolanu K."/>
            <person name="Vyas G."/>
            <person name="Nadendla S."/>
            <person name="Aluvathingal J."/>
            <person name="Sichtig H."/>
        </authorList>
    </citation>
    <scope>NUCLEOTIDE SEQUENCE [LARGE SCALE GENOMIC DNA]</scope>
    <source>
        <strain evidence="7">FDAARGOS_360</strain>
    </source>
</reference>
<organism evidence="6 7">
    <name type="scientific">Leishmania donovani</name>
    <dbReference type="NCBI Taxonomy" id="5661"/>
    <lineage>
        <taxon>Eukaryota</taxon>
        <taxon>Discoba</taxon>
        <taxon>Euglenozoa</taxon>
        <taxon>Kinetoplastea</taxon>
        <taxon>Metakinetoplastina</taxon>
        <taxon>Trypanosomatida</taxon>
        <taxon>Trypanosomatidae</taxon>
        <taxon>Leishmaniinae</taxon>
        <taxon>Leishmania</taxon>
    </lineage>
</organism>
<evidence type="ECO:0000256" key="1">
    <source>
        <dbReference type="ARBA" id="ARBA00022884"/>
    </source>
</evidence>
<name>A0A504XSX9_LEIDO</name>
<sequence length="1757" mass="188591">MYSKAEDSSHDTPCSGAAETATTTKRLPSFVVTSSNDATFTKPTTPAKTGSSITLNPDAQEFRSSSSPPPASPSASAASDAMDNRQLVELTEAYMHQLYDRKCDDEKLHMVSVFHLHPRTTDKQLSRIFFPTGASAAEVLEPRMMPEPLAKAFLAVRQRAGVVFFTRKDFAMVGVEKVHDFVPHGQHQPLVVRYCGPDHEATPLSGSPLPPRSQSSEPLRGGALSSAKATSPRPSGRPTPPQSRHRDASDPSDVFPASVVAKYAGEQVYLVGVHNLAYGTTPKSLFKMFYPMGALNSELLPRPVSVDGKLRCSGVAVFGSKGMAMEAAEKMNDFVPHGQRRPIVARFLKRTTSPAFASSAAPGNGSSITGSAYTATAATASTPRGSISSPSPASGISSAAALLESVEKQLRSKSLNDSQLAADMAALVLCAESGEAEARKLAAVLRDVLLSMRDHSTILASPLSGALRTLHSTLGIRVRTAPATPADASLSVRKGVLFLQQIGRTLMMLVADTEAARQTRIVAAVQCAYLYQYTYLPKTPLCFAATLFRNCERELREAREFLCREPNVPSSLAEEQQHRPWITLMDALHEMVSVWRSLDPRTYAQDAVREEYERFVCEFRGMDMKRSSPVTSTLSAAAVAAAGGGEHHSGACTPRNDALEVPAEAANHTHSAKGYGGSSVNASAKKSQFVTPSARPTPRRVVSKSYSTTSDWKVKQSTPLAGPNCAVPPQVMLTSPASDYTQGASEFSADSNSAGTAISSALRSLGLTPQHPSMRFNWGSRLLSAAPQPGMPPNPTVSAAAMLPATPTFSAPASTSATASAASGAPTAAATSAERSDATMTERTVYITKLPSCLSAGQVRRLLLHFGDFRKVRLCHDDKETTRIGSAEALAAHNLKFDQLCFGFVEFVESGSAKAMVEFFRNEVHTPSAFDFLRSKDVHGFDDTELNQLRNTRTSQARNPIHDQQSLDATRTQPCLFGIIQPHHTVDTYSDAITAEEVAEAVRQLHRGEEEGAQQQPLPMCASPFIHPTVITSTPYSMAVSKGVSFESPVAATASATGDNSYDENDGGGSVVAALQPMDAVHFPHDMDLYGSCAPVIVEEEEDEVEGLQEYQALISVPHRISEADRRSNATVAATDPERVAIGSDEVPPIHEAPAGIGSCRLAHVCYSEVNLCGLPSSADEFDAQRLLLRYLAVTGCILCCASRLPARKEGYDASNHGCPTGSQRRCPPATSPARGPFHAVPPDTYSAPTHGIVHIHGVLHVLRVRGQLDEALQMWPSCAMRCGMTYCAVAALPLAGCAGQPDHPRAPACWERRAYRYAAQRLARALSVFLGAGGAQARDGSDGVMENFSIFLFLFIGGIALGAVIMLPIACLRWQGLPLELQPRERCMWETAPSSKMSAANLVLMSKIKTDTLDSKKNALRAGVLRWTTGRSRRITSALNYYNSACSVRCVIPDGAAAAEDDDSYTSSRRKIRRIQTPSCTASGVKGGLGSRGTNGPKILAALSAPRSSTIRENPQRALKAGLPVEWLIEGQDNEVLTGDLTGAGLYRQPVSPHGVDSPQGTAAYFWLRLRPSSWGPDVRKTFSRIAAQRLLTFTAPMPLAPRSSTGAQRKAAWGGEASVHGYVDFRNCKTEQTPPQRAGGPSTNRVPLRNDAQRADTPVPLCADRGQPMNTEESPECRQDGLTLAAPTEPADEQADLDVDPDLKLAPVRKAVAHHLAQIGKGVLKEDMMQPARHATIETVRRHLGYSQQPTLEAV</sequence>
<feature type="compositionally biased region" description="Low complexity" evidence="3">
    <location>
        <begin position="38"/>
        <end position="49"/>
    </location>
</feature>
<dbReference type="PANTHER" id="PTHR10352">
    <property type="entry name" value="EUKARYOTIC TRANSLATION INITIATION FACTOR 3 SUBUNIT G"/>
    <property type="match status" value="1"/>
</dbReference>
<feature type="region of interest" description="Disordered" evidence="3">
    <location>
        <begin position="201"/>
        <end position="252"/>
    </location>
</feature>
<evidence type="ECO:0000259" key="5">
    <source>
        <dbReference type="PROSITE" id="PS50102"/>
    </source>
</evidence>
<dbReference type="VEuPathDB" id="TriTrypDB:LdCL_050016500"/>
<evidence type="ECO:0000256" key="4">
    <source>
        <dbReference type="SAM" id="Phobius"/>
    </source>
</evidence>
<evidence type="ECO:0000313" key="7">
    <source>
        <dbReference type="Proteomes" id="UP000318821"/>
    </source>
</evidence>
<feature type="compositionally biased region" description="Polar residues" evidence="3">
    <location>
        <begin position="1632"/>
        <end position="1647"/>
    </location>
</feature>
<evidence type="ECO:0000313" key="6">
    <source>
        <dbReference type="EMBL" id="TPP51796.1"/>
    </source>
</evidence>
<keyword evidence="4" id="KW-0812">Transmembrane</keyword>
<dbReference type="Proteomes" id="UP000318821">
    <property type="component" value="Unassembled WGS sequence"/>
</dbReference>
<keyword evidence="4" id="KW-0472">Membrane</keyword>
<feature type="compositionally biased region" description="Basic and acidic residues" evidence="3">
    <location>
        <begin position="1"/>
        <end position="10"/>
    </location>
</feature>
<dbReference type="VEuPathDB" id="TriTrypDB:LdCL_050016400"/>
<dbReference type="VEuPathDB" id="TriTrypDB:LdBPK_051110.1"/>
<dbReference type="InterPro" id="IPR035979">
    <property type="entry name" value="RBD_domain_sf"/>
</dbReference>
<dbReference type="InterPro" id="IPR012677">
    <property type="entry name" value="Nucleotide-bd_a/b_plait_sf"/>
</dbReference>
<dbReference type="GO" id="GO:0003723">
    <property type="term" value="F:RNA binding"/>
    <property type="evidence" value="ECO:0007669"/>
    <property type="project" value="UniProtKB-UniRule"/>
</dbReference>
<dbReference type="VEuPathDB" id="TriTrypDB:LdBPK_051120.1"/>
<keyword evidence="1 2" id="KW-0694">RNA-binding</keyword>
<feature type="compositionally biased region" description="Polar residues" evidence="3">
    <location>
        <begin position="20"/>
        <end position="37"/>
    </location>
</feature>
<feature type="transmembrane region" description="Helical" evidence="4">
    <location>
        <begin position="1349"/>
        <end position="1373"/>
    </location>
</feature>
<dbReference type="VEuPathDB" id="TriTrypDB:LDHU3_05.1260"/>